<protein>
    <recommendedName>
        <fullName evidence="1">AD domain-containing protein</fullName>
    </recommendedName>
</protein>
<evidence type="ECO:0000259" key="1">
    <source>
        <dbReference type="PROSITE" id="PS52001"/>
    </source>
</evidence>
<reference evidence="2 3" key="1">
    <citation type="submission" date="2019-07" db="EMBL/GenBank/DDBJ databases">
        <authorList>
            <person name="Jastrzebski P J."/>
            <person name="Paukszto L."/>
            <person name="Jastrzebski P J."/>
        </authorList>
    </citation>
    <scope>NUCLEOTIDE SEQUENCE [LARGE SCALE GENOMIC DNA]</scope>
    <source>
        <strain evidence="2 3">WMS-il1</strain>
    </source>
</reference>
<sequence length="169" mass="19031">MTSNERLIPPLWTPVKVHCCQSKVFSGYICGASDTAEPTIVLCSVPEGKVIFVSGWCIEKVEVLDNYPPLPEEMKTKLDSIYSSAIDDEPIYSTDHNRIDSLDRRRKSVLRLFGPLVAKISEENEEQIVLYDGLVTLMPPYLPSSCRSSNPTLLKRVQGMLMQVDDRPQ</sequence>
<keyword evidence="3" id="KW-1185">Reference proteome</keyword>
<organism evidence="2 3">
    <name type="scientific">Hymenolepis diminuta</name>
    <name type="common">Rat tapeworm</name>
    <dbReference type="NCBI Taxonomy" id="6216"/>
    <lineage>
        <taxon>Eukaryota</taxon>
        <taxon>Metazoa</taxon>
        <taxon>Spiralia</taxon>
        <taxon>Lophotrochozoa</taxon>
        <taxon>Platyhelminthes</taxon>
        <taxon>Cestoda</taxon>
        <taxon>Eucestoda</taxon>
        <taxon>Cyclophyllidea</taxon>
        <taxon>Hymenolepididae</taxon>
        <taxon>Hymenolepis</taxon>
    </lineage>
</organism>
<dbReference type="Proteomes" id="UP000321570">
    <property type="component" value="Unassembled WGS sequence"/>
</dbReference>
<feature type="domain" description="AD" evidence="1">
    <location>
        <begin position="84"/>
        <end position="169"/>
    </location>
</feature>
<dbReference type="GO" id="GO:0000387">
    <property type="term" value="P:spliceosomal snRNP assembly"/>
    <property type="evidence" value="ECO:0007669"/>
    <property type="project" value="TreeGrafter"/>
</dbReference>
<dbReference type="PANTHER" id="PTHR14710">
    <property type="entry name" value="GEM-ASSOCIATED PROTEIN 6"/>
    <property type="match status" value="1"/>
</dbReference>
<dbReference type="EMBL" id="CABIJS010000256">
    <property type="protein sequence ID" value="VUZ47939.1"/>
    <property type="molecule type" value="Genomic_DNA"/>
</dbReference>
<dbReference type="GO" id="GO:0000245">
    <property type="term" value="P:spliceosomal complex assembly"/>
    <property type="evidence" value="ECO:0007669"/>
    <property type="project" value="InterPro"/>
</dbReference>
<evidence type="ECO:0000313" key="3">
    <source>
        <dbReference type="Proteomes" id="UP000321570"/>
    </source>
</evidence>
<dbReference type="InterPro" id="IPR047574">
    <property type="entry name" value="AD"/>
</dbReference>
<dbReference type="GO" id="GO:0005634">
    <property type="term" value="C:nucleus"/>
    <property type="evidence" value="ECO:0007669"/>
    <property type="project" value="InterPro"/>
</dbReference>
<dbReference type="AlphaFoldDB" id="A0A564YLW3"/>
<evidence type="ECO:0000313" key="2">
    <source>
        <dbReference type="EMBL" id="VUZ47939.1"/>
    </source>
</evidence>
<accession>A0A564YLW3</accession>
<dbReference type="GO" id="GO:0032797">
    <property type="term" value="C:SMN complex"/>
    <property type="evidence" value="ECO:0007669"/>
    <property type="project" value="TreeGrafter"/>
</dbReference>
<dbReference type="PANTHER" id="PTHR14710:SF2">
    <property type="entry name" value="GEM-ASSOCIATED PROTEIN 6"/>
    <property type="match status" value="1"/>
</dbReference>
<dbReference type="InterPro" id="IPR009422">
    <property type="entry name" value="Gemin6"/>
</dbReference>
<gene>
    <name evidence="2" type="ORF">WMSIL1_LOCUS7445</name>
</gene>
<name>A0A564YLW3_HYMDI</name>
<dbReference type="PROSITE" id="PS52001">
    <property type="entry name" value="AD"/>
    <property type="match status" value="1"/>
</dbReference>
<proteinExistence type="predicted"/>